<dbReference type="InterPro" id="IPR036388">
    <property type="entry name" value="WH-like_DNA-bd_sf"/>
</dbReference>
<feature type="domain" description="RNA polymerase sigma-70 region 2" evidence="5">
    <location>
        <begin position="31"/>
        <end position="95"/>
    </location>
</feature>
<evidence type="ECO:0000256" key="3">
    <source>
        <dbReference type="ARBA" id="ARBA00023082"/>
    </source>
</evidence>
<dbReference type="PANTHER" id="PTHR43133:SF46">
    <property type="entry name" value="RNA POLYMERASE SIGMA-70 FACTOR ECF SUBFAMILY"/>
    <property type="match status" value="1"/>
</dbReference>
<organism evidence="7 8">
    <name type="scientific">Flavobacterium hydrocarbonoxydans</name>
    <dbReference type="NCBI Taxonomy" id="2683249"/>
    <lineage>
        <taxon>Bacteria</taxon>
        <taxon>Pseudomonadati</taxon>
        <taxon>Bacteroidota</taxon>
        <taxon>Flavobacteriia</taxon>
        <taxon>Flavobacteriales</taxon>
        <taxon>Flavobacteriaceae</taxon>
        <taxon>Flavobacterium</taxon>
    </lineage>
</organism>
<name>A0A6I4NIH6_9FLAO</name>
<dbReference type="InterPro" id="IPR013249">
    <property type="entry name" value="RNA_pol_sigma70_r4_t2"/>
</dbReference>
<dbReference type="InterPro" id="IPR013324">
    <property type="entry name" value="RNA_pol_sigma_r3/r4-like"/>
</dbReference>
<dbReference type="GO" id="GO:0016987">
    <property type="term" value="F:sigma factor activity"/>
    <property type="evidence" value="ECO:0007669"/>
    <property type="project" value="UniProtKB-KW"/>
</dbReference>
<dbReference type="GO" id="GO:0003677">
    <property type="term" value="F:DNA binding"/>
    <property type="evidence" value="ECO:0007669"/>
    <property type="project" value="InterPro"/>
</dbReference>
<dbReference type="SUPFAM" id="SSF88659">
    <property type="entry name" value="Sigma3 and sigma4 domains of RNA polymerase sigma factors"/>
    <property type="match status" value="1"/>
</dbReference>
<dbReference type="SUPFAM" id="SSF88946">
    <property type="entry name" value="Sigma2 domain of RNA polymerase sigma factors"/>
    <property type="match status" value="1"/>
</dbReference>
<dbReference type="NCBIfam" id="TIGR02937">
    <property type="entry name" value="sigma70-ECF"/>
    <property type="match status" value="1"/>
</dbReference>
<dbReference type="Pfam" id="PF04542">
    <property type="entry name" value="Sigma70_r2"/>
    <property type="match status" value="1"/>
</dbReference>
<evidence type="ECO:0000256" key="2">
    <source>
        <dbReference type="ARBA" id="ARBA00023015"/>
    </source>
</evidence>
<dbReference type="InterPro" id="IPR013325">
    <property type="entry name" value="RNA_pol_sigma_r2"/>
</dbReference>
<feature type="domain" description="RNA polymerase sigma factor 70 region 4 type 2" evidence="6">
    <location>
        <begin position="135"/>
        <end position="182"/>
    </location>
</feature>
<evidence type="ECO:0000259" key="5">
    <source>
        <dbReference type="Pfam" id="PF04542"/>
    </source>
</evidence>
<sequence>MKSQILPPFTLEDNTLWKNLKSGDEKSFSLLFERYYTDLISYGNSLSPFSEKVQDCVQDVFTDVWLYRDSLQDSVVVKAYLLSSVRKRIARLFQRDHIFRKTASTDAIEFLFDFSIEHTLIDDETTAERVLHLNKLLNDLPPRQKEALYLRYHQGLAIEQIAEMLEVNYQSANNLLHRGLLSLRKEFQGNLFSALALFSGFSQLS</sequence>
<proteinExistence type="inferred from homology"/>
<dbReference type="InterPro" id="IPR039425">
    <property type="entry name" value="RNA_pol_sigma-70-like"/>
</dbReference>
<dbReference type="CDD" id="cd06171">
    <property type="entry name" value="Sigma70_r4"/>
    <property type="match status" value="1"/>
</dbReference>
<accession>A0A6I4NIH6</accession>
<dbReference type="Gene3D" id="1.10.1740.10">
    <property type="match status" value="1"/>
</dbReference>
<dbReference type="GO" id="GO:0006352">
    <property type="term" value="P:DNA-templated transcription initiation"/>
    <property type="evidence" value="ECO:0007669"/>
    <property type="project" value="InterPro"/>
</dbReference>
<dbReference type="Pfam" id="PF08281">
    <property type="entry name" value="Sigma70_r4_2"/>
    <property type="match status" value="1"/>
</dbReference>
<comment type="similarity">
    <text evidence="1">Belongs to the sigma-70 factor family. ECF subfamily.</text>
</comment>
<keyword evidence="4" id="KW-0804">Transcription</keyword>
<dbReference type="InterPro" id="IPR007627">
    <property type="entry name" value="RNA_pol_sigma70_r2"/>
</dbReference>
<gene>
    <name evidence="7" type="ORF">GON26_06275</name>
</gene>
<keyword evidence="8" id="KW-1185">Reference proteome</keyword>
<dbReference type="EMBL" id="WSTB01000003">
    <property type="protein sequence ID" value="MWB93961.1"/>
    <property type="molecule type" value="Genomic_DNA"/>
</dbReference>
<reference evidence="7 8" key="1">
    <citation type="submission" date="2019-12" db="EMBL/GenBank/DDBJ databases">
        <authorList>
            <person name="Kim Y.S."/>
        </authorList>
    </citation>
    <scope>NUCLEOTIDE SEQUENCE [LARGE SCALE GENOMIC DNA]</scope>
    <source>
        <strain evidence="7 8">GA093</strain>
    </source>
</reference>
<evidence type="ECO:0000256" key="4">
    <source>
        <dbReference type="ARBA" id="ARBA00023163"/>
    </source>
</evidence>
<comment type="caution">
    <text evidence="7">The sequence shown here is derived from an EMBL/GenBank/DDBJ whole genome shotgun (WGS) entry which is preliminary data.</text>
</comment>
<dbReference type="Gene3D" id="1.10.10.10">
    <property type="entry name" value="Winged helix-like DNA-binding domain superfamily/Winged helix DNA-binding domain"/>
    <property type="match status" value="1"/>
</dbReference>
<evidence type="ECO:0000313" key="7">
    <source>
        <dbReference type="EMBL" id="MWB93961.1"/>
    </source>
</evidence>
<dbReference type="InterPro" id="IPR014284">
    <property type="entry name" value="RNA_pol_sigma-70_dom"/>
</dbReference>
<evidence type="ECO:0000259" key="6">
    <source>
        <dbReference type="Pfam" id="PF08281"/>
    </source>
</evidence>
<keyword evidence="3" id="KW-0731">Sigma factor</keyword>
<dbReference type="Proteomes" id="UP000471501">
    <property type="component" value="Unassembled WGS sequence"/>
</dbReference>
<evidence type="ECO:0000313" key="8">
    <source>
        <dbReference type="Proteomes" id="UP000471501"/>
    </source>
</evidence>
<keyword evidence="2" id="KW-0805">Transcription regulation</keyword>
<protein>
    <submittedName>
        <fullName evidence="7">Sigma-70 family RNA polymerase sigma factor</fullName>
    </submittedName>
</protein>
<evidence type="ECO:0000256" key="1">
    <source>
        <dbReference type="ARBA" id="ARBA00010641"/>
    </source>
</evidence>
<dbReference type="RefSeq" id="WP_160373887.1">
    <property type="nucleotide sequence ID" value="NZ_WSTB01000003.1"/>
</dbReference>
<dbReference type="PANTHER" id="PTHR43133">
    <property type="entry name" value="RNA POLYMERASE ECF-TYPE SIGMA FACTO"/>
    <property type="match status" value="1"/>
</dbReference>
<dbReference type="AlphaFoldDB" id="A0A6I4NIH6"/>